<organism evidence="1 2">
    <name type="scientific">Raoultibacter timonensis</name>
    <dbReference type="NCBI Taxonomy" id="1907662"/>
    <lineage>
        <taxon>Bacteria</taxon>
        <taxon>Bacillati</taxon>
        <taxon>Actinomycetota</taxon>
        <taxon>Coriobacteriia</taxon>
        <taxon>Eggerthellales</taxon>
        <taxon>Eggerthellaceae</taxon>
        <taxon>Raoultibacter</taxon>
    </lineage>
</organism>
<proteinExistence type="predicted"/>
<dbReference type="PANTHER" id="PTHR43169">
    <property type="entry name" value="EXSB FAMILY PROTEIN"/>
    <property type="match status" value="1"/>
</dbReference>
<accession>A0ABM7WG59</accession>
<dbReference type="RefSeq" id="WP_244411652.1">
    <property type="nucleotide sequence ID" value="NZ_AP025564.1"/>
</dbReference>
<keyword evidence="2" id="KW-1185">Reference proteome</keyword>
<evidence type="ECO:0008006" key="3">
    <source>
        <dbReference type="Google" id="ProtNLM"/>
    </source>
</evidence>
<dbReference type="Proteomes" id="UP001320544">
    <property type="component" value="Chromosome"/>
</dbReference>
<dbReference type="InterPro" id="IPR014729">
    <property type="entry name" value="Rossmann-like_a/b/a_fold"/>
</dbReference>
<dbReference type="InterPro" id="IPR052188">
    <property type="entry name" value="Ni-pincer_cofactor_biosynth"/>
</dbReference>
<dbReference type="PANTHER" id="PTHR43169:SF2">
    <property type="entry name" value="NAD_GMP SYNTHASE DOMAIN-CONTAINING PROTEIN"/>
    <property type="match status" value="1"/>
</dbReference>
<dbReference type="EMBL" id="AP025564">
    <property type="protein sequence ID" value="BDE95205.1"/>
    <property type="molecule type" value="Genomic_DNA"/>
</dbReference>
<gene>
    <name evidence="1" type="ORF">CE91St30_05380</name>
</gene>
<name>A0ABM7WG59_9ACTN</name>
<reference evidence="1 2" key="1">
    <citation type="submission" date="2022-01" db="EMBL/GenBank/DDBJ databases">
        <title>Novel bile acid biosynthetic pathways are enriched in the microbiome of centenarians.</title>
        <authorList>
            <person name="Sato Y."/>
            <person name="Atarashi K."/>
            <person name="Plichta R.D."/>
            <person name="Arai Y."/>
            <person name="Sasajima S."/>
            <person name="Kearney M.S."/>
            <person name="Suda W."/>
            <person name="Takeshita K."/>
            <person name="Sasaki T."/>
            <person name="Okamoto S."/>
            <person name="Skelly N.A."/>
            <person name="Okamura Y."/>
            <person name="Vlamakis H."/>
            <person name="Li Y."/>
            <person name="Tanoue T."/>
            <person name="Takei H."/>
            <person name="Nittono H."/>
            <person name="Narushima S."/>
            <person name="Irie J."/>
            <person name="Itoh H."/>
            <person name="Moriya K."/>
            <person name="Sugiura Y."/>
            <person name="Suematsu M."/>
            <person name="Moritoki N."/>
            <person name="Shibata S."/>
            <person name="Littman R.D."/>
            <person name="Fischbach A.M."/>
            <person name="Uwamino Y."/>
            <person name="Inoue T."/>
            <person name="Honda A."/>
            <person name="Hattori M."/>
            <person name="Murai T."/>
            <person name="Xavier J.R."/>
            <person name="Hirose N."/>
            <person name="Honda K."/>
        </authorList>
    </citation>
    <scope>NUCLEOTIDE SEQUENCE [LARGE SCALE GENOMIC DNA]</scope>
    <source>
        <strain evidence="1 2">CE91-St30</strain>
    </source>
</reference>
<sequence length="271" mass="28460">MTNGAIGKVGMVPAAGRASDSADAVPGVSPAAANVAGKAGALSFDLGARYGLAFSGGCDSSYLLAEMVAAGVDVKAYMVKTAFQAAFEVDDARRIVAETGAEFELIEADVFSHGEICANPWDRCYLCKRFIFGTVLDHMARDGRAVLVDGTNASDDPSRRPGFRALDELGVVSPLREAGLAKEEVRVRSRAIGLSTADKPNFSCYATKVPEGVLITQEELDRVAHGLGHIASGYDEARCGEAERGGAVRIEARRGETERDGMEAAGRIEAG</sequence>
<dbReference type="Gene3D" id="3.40.50.620">
    <property type="entry name" value="HUPs"/>
    <property type="match status" value="1"/>
</dbReference>
<dbReference type="SUPFAM" id="SSF52402">
    <property type="entry name" value="Adenine nucleotide alpha hydrolases-like"/>
    <property type="match status" value="1"/>
</dbReference>
<evidence type="ECO:0000313" key="1">
    <source>
        <dbReference type="EMBL" id="BDE95205.1"/>
    </source>
</evidence>
<protein>
    <recommendedName>
        <fullName evidence="3">Asparagine synthetase domain-containing protein</fullName>
    </recommendedName>
</protein>
<evidence type="ECO:0000313" key="2">
    <source>
        <dbReference type="Proteomes" id="UP001320544"/>
    </source>
</evidence>